<name>A0ABS7X4I3_9GAMM</name>
<dbReference type="Gene3D" id="3.20.20.70">
    <property type="entry name" value="Aldolase class I"/>
    <property type="match status" value="1"/>
</dbReference>
<feature type="domain" description="PseI/NeuA/B-like" evidence="1">
    <location>
        <begin position="25"/>
        <end position="259"/>
    </location>
</feature>
<dbReference type="InterPro" id="IPR013785">
    <property type="entry name" value="Aldolase_TIM"/>
</dbReference>
<evidence type="ECO:0000259" key="1">
    <source>
        <dbReference type="Pfam" id="PF03102"/>
    </source>
</evidence>
<dbReference type="PANTHER" id="PTHR42966:SF1">
    <property type="entry name" value="SIALIC ACID SYNTHASE"/>
    <property type="match status" value="1"/>
</dbReference>
<dbReference type="EMBL" id="JAERPS020000001">
    <property type="protein sequence ID" value="MBZ9610221.1"/>
    <property type="molecule type" value="Genomic_DNA"/>
</dbReference>
<keyword evidence="3" id="KW-1185">Reference proteome</keyword>
<protein>
    <submittedName>
        <fullName evidence="2">N-acetylneuraminate synthase family protein</fullName>
    </submittedName>
</protein>
<dbReference type="InterPro" id="IPR051690">
    <property type="entry name" value="PseI-like"/>
</dbReference>
<organism evidence="2 3">
    <name type="scientific">Rheinheimera maricola</name>
    <dbReference type="NCBI Taxonomy" id="2793282"/>
    <lineage>
        <taxon>Bacteria</taxon>
        <taxon>Pseudomonadati</taxon>
        <taxon>Pseudomonadota</taxon>
        <taxon>Gammaproteobacteria</taxon>
        <taxon>Chromatiales</taxon>
        <taxon>Chromatiaceae</taxon>
        <taxon>Rheinheimera</taxon>
    </lineage>
</organism>
<accession>A0ABS7X4I3</accession>
<reference evidence="2 3" key="1">
    <citation type="submission" date="2020-12" db="EMBL/GenBank/DDBJ databases">
        <authorList>
            <person name="Ruan W."/>
            <person name="Khan S.A."/>
            <person name="Jeon C.O."/>
        </authorList>
    </citation>
    <scope>NUCLEOTIDE SEQUENCE [LARGE SCALE GENOMIC DNA]</scope>
    <source>
        <strain evidence="2 3">MA-13</strain>
    </source>
</reference>
<comment type="caution">
    <text evidence="2">The sequence shown here is derived from an EMBL/GenBank/DDBJ whole genome shotgun (WGS) entry which is preliminary data.</text>
</comment>
<dbReference type="SUPFAM" id="SSF51569">
    <property type="entry name" value="Aldolase"/>
    <property type="match status" value="1"/>
</dbReference>
<dbReference type="Pfam" id="PF03102">
    <property type="entry name" value="NeuB"/>
    <property type="match status" value="1"/>
</dbReference>
<gene>
    <name evidence="2" type="ORF">I4W93_001300</name>
</gene>
<dbReference type="RefSeq" id="WP_205310235.1">
    <property type="nucleotide sequence ID" value="NZ_JAERPS020000001.1"/>
</dbReference>
<dbReference type="PANTHER" id="PTHR42966">
    <property type="entry name" value="N-ACETYLNEURAMINATE SYNTHASE"/>
    <property type="match status" value="1"/>
</dbReference>
<sequence>MKPVQIIAEIGSNHNGSVDIAKQYIDASKASGADWVKLQTLTKPQLMSPKTLIDGAVQPYPIWNIFNCNPLSDQAHAELFSYAQQQDIALFSAPFYLEAVDLLERMQVSQYKIASGDIAFFPLLDKVGATKKRVILSTGASDLLDVEKAVRRLTDAGCPEIVLLHCVSNYPPVWDEINLKAMTTLQTEFGTAVGISDHTPGALLPIAAVAMGASYIEKHVTFDRRLNGPDHPFAMTFAEFSDMIAQIRILEKALGNGIKVPTTSETEKQWRIRRGTYDPISLEPSTAENAIWLRPDYRMKG</sequence>
<evidence type="ECO:0000313" key="3">
    <source>
        <dbReference type="Proteomes" id="UP000663814"/>
    </source>
</evidence>
<evidence type="ECO:0000313" key="2">
    <source>
        <dbReference type="EMBL" id="MBZ9610221.1"/>
    </source>
</evidence>
<dbReference type="Proteomes" id="UP000663814">
    <property type="component" value="Unassembled WGS sequence"/>
</dbReference>
<dbReference type="InterPro" id="IPR013132">
    <property type="entry name" value="PseI/NeuA/B-like_N"/>
</dbReference>
<reference evidence="2 3" key="2">
    <citation type="submission" date="2021-08" db="EMBL/GenBank/DDBJ databases">
        <title>Rheinheimera aquimaris sp. nov., isolated from seawater of the East Sea in Korea.</title>
        <authorList>
            <person name="Kim K.H."/>
            <person name="Wenting R."/>
            <person name="Kim K.R."/>
            <person name="Jeon C.O."/>
        </authorList>
    </citation>
    <scope>NUCLEOTIDE SEQUENCE [LARGE SCALE GENOMIC DNA]</scope>
    <source>
        <strain evidence="2 3">MA-13</strain>
    </source>
</reference>
<proteinExistence type="predicted"/>